<organism evidence="1">
    <name type="scientific">marine sediment metagenome</name>
    <dbReference type="NCBI Taxonomy" id="412755"/>
    <lineage>
        <taxon>unclassified sequences</taxon>
        <taxon>metagenomes</taxon>
        <taxon>ecological metagenomes</taxon>
    </lineage>
</organism>
<proteinExistence type="predicted"/>
<reference evidence="1" key="1">
    <citation type="journal article" date="2015" name="Nature">
        <title>Complex archaea that bridge the gap between prokaryotes and eukaryotes.</title>
        <authorList>
            <person name="Spang A."/>
            <person name="Saw J.H."/>
            <person name="Jorgensen S.L."/>
            <person name="Zaremba-Niedzwiedzka K."/>
            <person name="Martijn J."/>
            <person name="Lind A.E."/>
            <person name="van Eijk R."/>
            <person name="Schleper C."/>
            <person name="Guy L."/>
            <person name="Ettema T.J."/>
        </authorList>
    </citation>
    <scope>NUCLEOTIDE SEQUENCE</scope>
</reference>
<dbReference type="AlphaFoldDB" id="A0A0F9BHT5"/>
<protein>
    <submittedName>
        <fullName evidence="1">Uncharacterized protein</fullName>
    </submittedName>
</protein>
<accession>A0A0F9BHT5</accession>
<evidence type="ECO:0000313" key="1">
    <source>
        <dbReference type="EMBL" id="KKK90179.1"/>
    </source>
</evidence>
<dbReference type="EMBL" id="LAZR01049206">
    <property type="protein sequence ID" value="KKK90179.1"/>
    <property type="molecule type" value="Genomic_DNA"/>
</dbReference>
<gene>
    <name evidence="1" type="ORF">LCGC14_2725670</name>
</gene>
<sequence length="80" mass="9229">MRRLLVRVLVKLLDWLGYSPDGVPELVMRGAELAVEQVRYKFSGTSGEHKRAQAFRMLLNLCPDADHRDLGYAIEKCLRR</sequence>
<name>A0A0F9BHT5_9ZZZZ</name>
<comment type="caution">
    <text evidence="1">The sequence shown here is derived from an EMBL/GenBank/DDBJ whole genome shotgun (WGS) entry which is preliminary data.</text>
</comment>